<evidence type="ECO:0000256" key="5">
    <source>
        <dbReference type="ARBA" id="ARBA00022490"/>
    </source>
</evidence>
<dbReference type="Pfam" id="PF13017">
    <property type="entry name" value="Maelstrom"/>
    <property type="match status" value="1"/>
</dbReference>
<gene>
    <name evidence="16" type="primary">Dper\GL18103</name>
    <name evidence="16" type="ORF">Dper_GL18103</name>
</gene>
<organism evidence="17">
    <name type="scientific">Drosophila persimilis</name>
    <name type="common">Fruit fly</name>
    <dbReference type="NCBI Taxonomy" id="7234"/>
    <lineage>
        <taxon>Eukaryota</taxon>
        <taxon>Metazoa</taxon>
        <taxon>Ecdysozoa</taxon>
        <taxon>Arthropoda</taxon>
        <taxon>Hexapoda</taxon>
        <taxon>Insecta</taxon>
        <taxon>Pterygota</taxon>
        <taxon>Neoptera</taxon>
        <taxon>Endopterygota</taxon>
        <taxon>Diptera</taxon>
        <taxon>Brachycera</taxon>
        <taxon>Muscomorpha</taxon>
        <taxon>Ephydroidea</taxon>
        <taxon>Drosophilidae</taxon>
        <taxon>Drosophila</taxon>
        <taxon>Sophophora</taxon>
    </lineage>
</organism>
<evidence type="ECO:0000256" key="8">
    <source>
        <dbReference type="ARBA" id="ARBA00022943"/>
    </source>
</evidence>
<dbReference type="Gene3D" id="1.10.30.10">
    <property type="entry name" value="High mobility group box domain"/>
    <property type="match status" value="1"/>
</dbReference>
<evidence type="ECO:0000256" key="13">
    <source>
        <dbReference type="ARBA" id="ARBA00023242"/>
    </source>
</evidence>
<name>B4HC19_DROPE</name>
<evidence type="ECO:0000256" key="12">
    <source>
        <dbReference type="ARBA" id="ARBA00023163"/>
    </source>
</evidence>
<comment type="subcellular location">
    <subcellularLocation>
        <location evidence="2">Cytoplasm</location>
    </subcellularLocation>
    <subcellularLocation>
        <location evidence="1">Nucleus</location>
    </subcellularLocation>
</comment>
<dbReference type="PANTHER" id="PTHR21358:SF4">
    <property type="entry name" value="PROTEIN MAELSTROM HOMOLOG"/>
    <property type="match status" value="1"/>
</dbReference>
<dbReference type="EMBL" id="CH479275">
    <property type="protein sequence ID" value="EDW40050.1"/>
    <property type="molecule type" value="Genomic_DNA"/>
</dbReference>
<dbReference type="Proteomes" id="UP000008744">
    <property type="component" value="Unassembled WGS sequence"/>
</dbReference>
<keyword evidence="13" id="KW-0539">Nucleus</keyword>
<keyword evidence="11" id="KW-0943">RNA-mediated gene silencing</keyword>
<evidence type="ECO:0000256" key="4">
    <source>
        <dbReference type="ARBA" id="ARBA00022473"/>
    </source>
</evidence>
<accession>B4HC19</accession>
<keyword evidence="9" id="KW-0805">Transcription regulation</keyword>
<dbReference type="InterPro" id="IPR024970">
    <property type="entry name" value="Maelstrom"/>
</dbReference>
<keyword evidence="12" id="KW-0804">Transcription</keyword>
<evidence type="ECO:0000256" key="2">
    <source>
        <dbReference type="ARBA" id="ARBA00004496"/>
    </source>
</evidence>
<dbReference type="GO" id="GO:0007140">
    <property type="term" value="P:male meiotic nuclear division"/>
    <property type="evidence" value="ECO:0007669"/>
    <property type="project" value="TreeGrafter"/>
</dbReference>
<dbReference type="GO" id="GO:0005634">
    <property type="term" value="C:nucleus"/>
    <property type="evidence" value="ECO:0007669"/>
    <property type="project" value="UniProtKB-SubCell"/>
</dbReference>
<dbReference type="PhylomeDB" id="B4HC19"/>
<evidence type="ECO:0000256" key="9">
    <source>
        <dbReference type="ARBA" id="ARBA00023015"/>
    </source>
</evidence>
<dbReference type="InterPro" id="IPR039259">
    <property type="entry name" value="Protein_maelstrom"/>
</dbReference>
<dbReference type="InterPro" id="IPR036910">
    <property type="entry name" value="HMG_box_dom_sf"/>
</dbReference>
<evidence type="ECO:0000259" key="15">
    <source>
        <dbReference type="Pfam" id="PF13017"/>
    </source>
</evidence>
<dbReference type="GO" id="GO:0048477">
    <property type="term" value="P:oogenesis"/>
    <property type="evidence" value="ECO:0007669"/>
    <property type="project" value="UniProtKB-KW"/>
</dbReference>
<evidence type="ECO:0000256" key="14">
    <source>
        <dbReference type="ARBA" id="ARBA00023254"/>
    </source>
</evidence>
<keyword evidence="6" id="KW-0678">Repressor</keyword>
<evidence type="ECO:0000313" key="16">
    <source>
        <dbReference type="EMBL" id="EDW40050.1"/>
    </source>
</evidence>
<keyword evidence="8" id="KW-0896">Oogenesis</keyword>
<evidence type="ECO:0000313" key="17">
    <source>
        <dbReference type="Proteomes" id="UP000008744"/>
    </source>
</evidence>
<protein>
    <submittedName>
        <fullName evidence="16">GL18103</fullName>
    </submittedName>
</protein>
<evidence type="ECO:0000256" key="11">
    <source>
        <dbReference type="ARBA" id="ARBA00023158"/>
    </source>
</evidence>
<dbReference type="SUPFAM" id="SSF47095">
    <property type="entry name" value="HMG-box"/>
    <property type="match status" value="1"/>
</dbReference>
<dbReference type="AlphaFoldDB" id="B4HC19"/>
<keyword evidence="5" id="KW-0963">Cytoplasm</keyword>
<evidence type="ECO:0000256" key="6">
    <source>
        <dbReference type="ARBA" id="ARBA00022491"/>
    </source>
</evidence>
<evidence type="ECO:0000256" key="1">
    <source>
        <dbReference type="ARBA" id="ARBA00004123"/>
    </source>
</evidence>
<dbReference type="GO" id="GO:0060964">
    <property type="term" value="P:regulation of miRNA-mediated gene silencing"/>
    <property type="evidence" value="ECO:0007669"/>
    <property type="project" value="InterPro"/>
</dbReference>
<keyword evidence="17" id="KW-1185">Reference proteome</keyword>
<proteinExistence type="inferred from homology"/>
<comment type="similarity">
    <text evidence="3">Belongs to the maelstrom family.</text>
</comment>
<dbReference type="HOGENOM" id="CLU_1262728_0_0_1"/>
<dbReference type="PANTHER" id="PTHR21358">
    <property type="entry name" value="PROTEIN MAELSTROM HOMOLOG"/>
    <property type="match status" value="1"/>
</dbReference>
<dbReference type="GO" id="GO:0045892">
    <property type="term" value="P:negative regulation of DNA-templated transcription"/>
    <property type="evidence" value="ECO:0007669"/>
    <property type="project" value="TreeGrafter"/>
</dbReference>
<evidence type="ECO:0000256" key="3">
    <source>
        <dbReference type="ARBA" id="ARBA00007057"/>
    </source>
</evidence>
<reference evidence="16 17" key="1">
    <citation type="journal article" date="2007" name="Nature">
        <title>Evolution of genes and genomes on the Drosophila phylogeny.</title>
        <authorList>
            <consortium name="Drosophila 12 Genomes Consortium"/>
            <person name="Clark A.G."/>
            <person name="Eisen M.B."/>
            <person name="Smith D.R."/>
            <person name="Bergman C.M."/>
            <person name="Oliver B."/>
            <person name="Markow T.A."/>
            <person name="Kaufman T.C."/>
            <person name="Kellis M."/>
            <person name="Gelbart W."/>
            <person name="Iyer V.N."/>
            <person name="Pollard D.A."/>
            <person name="Sackton T.B."/>
            <person name="Larracuente A.M."/>
            <person name="Singh N.D."/>
            <person name="Abad J.P."/>
            <person name="Abt D.N."/>
            <person name="Adryan B."/>
            <person name="Aguade M."/>
            <person name="Akashi H."/>
            <person name="Anderson W.W."/>
            <person name="Aquadro C.F."/>
            <person name="Ardell D.H."/>
            <person name="Arguello R."/>
            <person name="Artieri C.G."/>
            <person name="Barbash D.A."/>
            <person name="Barker D."/>
            <person name="Barsanti P."/>
            <person name="Batterham P."/>
            <person name="Batzoglou S."/>
            <person name="Begun D."/>
            <person name="Bhutkar A."/>
            <person name="Blanco E."/>
            <person name="Bosak S.A."/>
            <person name="Bradley R.K."/>
            <person name="Brand A.D."/>
            <person name="Brent M.R."/>
            <person name="Brooks A.N."/>
            <person name="Brown R.H."/>
            <person name="Butlin R.K."/>
            <person name="Caggese C."/>
            <person name="Calvi B.R."/>
            <person name="Bernardo de Carvalho A."/>
            <person name="Caspi A."/>
            <person name="Castrezana S."/>
            <person name="Celniker S.E."/>
            <person name="Chang J.L."/>
            <person name="Chapple C."/>
            <person name="Chatterji S."/>
            <person name="Chinwalla A."/>
            <person name="Civetta A."/>
            <person name="Clifton S.W."/>
            <person name="Comeron J.M."/>
            <person name="Costello J.C."/>
            <person name="Coyne J.A."/>
            <person name="Daub J."/>
            <person name="David R.G."/>
            <person name="Delcher A.L."/>
            <person name="Delehaunty K."/>
            <person name="Do C.B."/>
            <person name="Ebling H."/>
            <person name="Edwards K."/>
            <person name="Eickbush T."/>
            <person name="Evans J.D."/>
            <person name="Filipski A."/>
            <person name="Findeiss S."/>
            <person name="Freyhult E."/>
            <person name="Fulton L."/>
            <person name="Fulton R."/>
            <person name="Garcia A.C."/>
            <person name="Gardiner A."/>
            <person name="Garfield D.A."/>
            <person name="Garvin B.E."/>
            <person name="Gibson G."/>
            <person name="Gilbert D."/>
            <person name="Gnerre S."/>
            <person name="Godfrey J."/>
            <person name="Good R."/>
            <person name="Gotea V."/>
            <person name="Gravely B."/>
            <person name="Greenberg A.J."/>
            <person name="Griffiths-Jones S."/>
            <person name="Gross S."/>
            <person name="Guigo R."/>
            <person name="Gustafson E.A."/>
            <person name="Haerty W."/>
            <person name="Hahn M.W."/>
            <person name="Halligan D.L."/>
            <person name="Halpern A.L."/>
            <person name="Halter G.M."/>
            <person name="Han M.V."/>
            <person name="Heger A."/>
            <person name="Hillier L."/>
            <person name="Hinrichs A.S."/>
            <person name="Holmes I."/>
            <person name="Hoskins R.A."/>
            <person name="Hubisz M.J."/>
            <person name="Hultmark D."/>
            <person name="Huntley M.A."/>
            <person name="Jaffe D.B."/>
            <person name="Jagadeeshan S."/>
            <person name="Jeck W.R."/>
            <person name="Johnson J."/>
            <person name="Jones C.D."/>
            <person name="Jordan W.C."/>
            <person name="Karpen G.H."/>
            <person name="Kataoka E."/>
            <person name="Keightley P.D."/>
            <person name="Kheradpour P."/>
            <person name="Kirkness E.F."/>
            <person name="Koerich L.B."/>
            <person name="Kristiansen K."/>
            <person name="Kudrna D."/>
            <person name="Kulathinal R.J."/>
            <person name="Kumar S."/>
            <person name="Kwok R."/>
            <person name="Lander E."/>
            <person name="Langley C.H."/>
            <person name="Lapoint R."/>
            <person name="Lazzaro B.P."/>
            <person name="Lee S.J."/>
            <person name="Levesque L."/>
            <person name="Li R."/>
            <person name="Lin C.F."/>
            <person name="Lin M.F."/>
            <person name="Lindblad-Toh K."/>
            <person name="Llopart A."/>
            <person name="Long M."/>
            <person name="Low L."/>
            <person name="Lozovsky E."/>
            <person name="Lu J."/>
            <person name="Luo M."/>
            <person name="Machado C.A."/>
            <person name="Makalowski W."/>
            <person name="Marzo M."/>
            <person name="Matsuda M."/>
            <person name="Matzkin L."/>
            <person name="McAllister B."/>
            <person name="McBride C.S."/>
            <person name="McKernan B."/>
            <person name="McKernan K."/>
            <person name="Mendez-Lago M."/>
            <person name="Minx P."/>
            <person name="Mollenhauer M.U."/>
            <person name="Montooth K."/>
            <person name="Mount S.M."/>
            <person name="Mu X."/>
            <person name="Myers E."/>
            <person name="Negre B."/>
            <person name="Newfeld S."/>
            <person name="Nielsen R."/>
            <person name="Noor M.A."/>
            <person name="O'Grady P."/>
            <person name="Pachter L."/>
            <person name="Papaceit M."/>
            <person name="Parisi M.J."/>
            <person name="Parisi M."/>
            <person name="Parts L."/>
            <person name="Pedersen J.S."/>
            <person name="Pesole G."/>
            <person name="Phillippy A.M."/>
            <person name="Ponting C.P."/>
            <person name="Pop M."/>
            <person name="Porcelli D."/>
            <person name="Powell J.R."/>
            <person name="Prohaska S."/>
            <person name="Pruitt K."/>
            <person name="Puig M."/>
            <person name="Quesneville H."/>
            <person name="Ram K.R."/>
            <person name="Rand D."/>
            <person name="Rasmussen M.D."/>
            <person name="Reed L.K."/>
            <person name="Reenan R."/>
            <person name="Reily A."/>
            <person name="Remington K.A."/>
            <person name="Rieger T.T."/>
            <person name="Ritchie M.G."/>
            <person name="Robin C."/>
            <person name="Rogers Y.H."/>
            <person name="Rohde C."/>
            <person name="Rozas J."/>
            <person name="Rubenfield M.J."/>
            <person name="Ruiz A."/>
            <person name="Russo S."/>
            <person name="Salzberg S.L."/>
            <person name="Sanchez-Gracia A."/>
            <person name="Saranga D.J."/>
            <person name="Sato H."/>
            <person name="Schaeffer S.W."/>
            <person name="Schatz M.C."/>
            <person name="Schlenke T."/>
            <person name="Schwartz R."/>
            <person name="Segarra C."/>
            <person name="Singh R.S."/>
            <person name="Sirot L."/>
            <person name="Sirota M."/>
            <person name="Sisneros N.B."/>
            <person name="Smith C.D."/>
            <person name="Smith T.F."/>
            <person name="Spieth J."/>
            <person name="Stage D.E."/>
            <person name="Stark A."/>
            <person name="Stephan W."/>
            <person name="Strausberg R.L."/>
            <person name="Strempel S."/>
            <person name="Sturgill D."/>
            <person name="Sutton G."/>
            <person name="Sutton G.G."/>
            <person name="Tao W."/>
            <person name="Teichmann S."/>
            <person name="Tobari Y.N."/>
            <person name="Tomimura Y."/>
            <person name="Tsolas J.M."/>
            <person name="Valente V.L."/>
            <person name="Venter E."/>
            <person name="Venter J.C."/>
            <person name="Vicario S."/>
            <person name="Vieira F.G."/>
            <person name="Vilella A.J."/>
            <person name="Villasante A."/>
            <person name="Walenz B."/>
            <person name="Wang J."/>
            <person name="Wasserman M."/>
            <person name="Watts T."/>
            <person name="Wilson D."/>
            <person name="Wilson R.K."/>
            <person name="Wing R.A."/>
            <person name="Wolfner M.F."/>
            <person name="Wong A."/>
            <person name="Wong G.K."/>
            <person name="Wu C.I."/>
            <person name="Wu G."/>
            <person name="Yamamoto D."/>
            <person name="Yang H.P."/>
            <person name="Yang S.P."/>
            <person name="Yorke J.A."/>
            <person name="Yoshida K."/>
            <person name="Zdobnov E."/>
            <person name="Zhang P."/>
            <person name="Zhang Y."/>
            <person name="Zimin A.V."/>
            <person name="Baldwin J."/>
            <person name="Abdouelleil A."/>
            <person name="Abdulkadir J."/>
            <person name="Abebe A."/>
            <person name="Abera B."/>
            <person name="Abreu J."/>
            <person name="Acer S.C."/>
            <person name="Aftuck L."/>
            <person name="Alexander A."/>
            <person name="An P."/>
            <person name="Anderson E."/>
            <person name="Anderson S."/>
            <person name="Arachi H."/>
            <person name="Azer M."/>
            <person name="Bachantsang P."/>
            <person name="Barry A."/>
            <person name="Bayul T."/>
            <person name="Berlin A."/>
            <person name="Bessette D."/>
            <person name="Bloom T."/>
            <person name="Blye J."/>
            <person name="Boguslavskiy L."/>
            <person name="Bonnet C."/>
            <person name="Boukhgalter B."/>
            <person name="Bourzgui I."/>
            <person name="Brown A."/>
            <person name="Cahill P."/>
            <person name="Channer S."/>
            <person name="Cheshatsang Y."/>
            <person name="Chuda L."/>
            <person name="Citroen M."/>
            <person name="Collymore A."/>
            <person name="Cooke P."/>
            <person name="Costello M."/>
            <person name="D'Aco K."/>
            <person name="Daza R."/>
            <person name="De Haan G."/>
            <person name="DeGray S."/>
            <person name="DeMaso C."/>
            <person name="Dhargay N."/>
            <person name="Dooley K."/>
            <person name="Dooley E."/>
            <person name="Doricent M."/>
            <person name="Dorje P."/>
            <person name="Dorjee K."/>
            <person name="Dupes A."/>
            <person name="Elong R."/>
            <person name="Falk J."/>
            <person name="Farina A."/>
            <person name="Faro S."/>
            <person name="Ferguson D."/>
            <person name="Fisher S."/>
            <person name="Foley C.D."/>
            <person name="Franke A."/>
            <person name="Friedrich D."/>
            <person name="Gadbois L."/>
            <person name="Gearin G."/>
            <person name="Gearin C.R."/>
            <person name="Giannoukos G."/>
            <person name="Goode T."/>
            <person name="Graham J."/>
            <person name="Grandbois E."/>
            <person name="Grewal S."/>
            <person name="Gyaltsen K."/>
            <person name="Hafez N."/>
            <person name="Hagos B."/>
            <person name="Hall J."/>
            <person name="Henson C."/>
            <person name="Hollinger A."/>
            <person name="Honan T."/>
            <person name="Huard M.D."/>
            <person name="Hughes L."/>
            <person name="Hurhula B."/>
            <person name="Husby M.E."/>
            <person name="Kamat A."/>
            <person name="Kanga B."/>
            <person name="Kashin S."/>
            <person name="Khazanovich D."/>
            <person name="Kisner P."/>
            <person name="Lance K."/>
            <person name="Lara M."/>
            <person name="Lee W."/>
            <person name="Lennon N."/>
            <person name="Letendre F."/>
            <person name="LeVine R."/>
            <person name="Lipovsky A."/>
            <person name="Liu X."/>
            <person name="Liu J."/>
            <person name="Liu S."/>
            <person name="Lokyitsang T."/>
            <person name="Lokyitsang Y."/>
            <person name="Lubonja R."/>
            <person name="Lui A."/>
            <person name="MacDonald P."/>
            <person name="Magnisalis V."/>
            <person name="Maru K."/>
            <person name="Matthews C."/>
            <person name="McCusker W."/>
            <person name="McDonough S."/>
            <person name="Mehta T."/>
            <person name="Meldrim J."/>
            <person name="Meneus L."/>
            <person name="Mihai O."/>
            <person name="Mihalev A."/>
            <person name="Mihova T."/>
            <person name="Mittelman R."/>
            <person name="Mlenga V."/>
            <person name="Montmayeur A."/>
            <person name="Mulrain L."/>
            <person name="Navidi A."/>
            <person name="Naylor J."/>
            <person name="Negash T."/>
            <person name="Nguyen T."/>
            <person name="Nguyen N."/>
            <person name="Nicol R."/>
            <person name="Norbu C."/>
            <person name="Norbu N."/>
            <person name="Novod N."/>
            <person name="O'Neill B."/>
            <person name="Osman S."/>
            <person name="Markiewicz E."/>
            <person name="Oyono O.L."/>
            <person name="Patti C."/>
            <person name="Phunkhang P."/>
            <person name="Pierre F."/>
            <person name="Priest M."/>
            <person name="Raghuraman S."/>
            <person name="Rege F."/>
            <person name="Reyes R."/>
            <person name="Rise C."/>
            <person name="Rogov P."/>
            <person name="Ross K."/>
            <person name="Ryan E."/>
            <person name="Settipalli S."/>
            <person name="Shea T."/>
            <person name="Sherpa N."/>
            <person name="Shi L."/>
            <person name="Shih D."/>
            <person name="Sparrow T."/>
            <person name="Spaulding J."/>
            <person name="Stalker J."/>
            <person name="Stange-Thomann N."/>
            <person name="Stavropoulos S."/>
            <person name="Stone C."/>
            <person name="Strader C."/>
            <person name="Tesfaye S."/>
            <person name="Thomson T."/>
            <person name="Thoulutsang Y."/>
            <person name="Thoulutsang D."/>
            <person name="Topham K."/>
            <person name="Topping I."/>
            <person name="Tsamla T."/>
            <person name="Vassiliev H."/>
            <person name="Vo A."/>
            <person name="Wangchuk T."/>
            <person name="Wangdi T."/>
            <person name="Weiand M."/>
            <person name="Wilkinson J."/>
            <person name="Wilson A."/>
            <person name="Yadav S."/>
            <person name="Young G."/>
            <person name="Yu Q."/>
            <person name="Zembek L."/>
            <person name="Zhong D."/>
            <person name="Zimmer A."/>
            <person name="Zwirko Z."/>
            <person name="Jaffe D.B."/>
            <person name="Alvarez P."/>
            <person name="Brockman W."/>
            <person name="Butler J."/>
            <person name="Chin C."/>
            <person name="Gnerre S."/>
            <person name="Grabherr M."/>
            <person name="Kleber M."/>
            <person name="Mauceli E."/>
            <person name="MacCallum I."/>
        </authorList>
    </citation>
    <scope>NUCLEOTIDE SEQUENCE [LARGE SCALE GENOMIC DNA]</scope>
    <source>
        <strain evidence="17">MSH-3 / Tucson 14011-0111.49</strain>
    </source>
</reference>
<dbReference type="FunFam" id="1.10.30.10:FF:000057">
    <property type="entry name" value="Protein maelstrom 2"/>
    <property type="match status" value="1"/>
</dbReference>
<keyword evidence="7" id="KW-0221">Differentiation</keyword>
<dbReference type="GO" id="GO:0043186">
    <property type="term" value="C:P granule"/>
    <property type="evidence" value="ECO:0007669"/>
    <property type="project" value="TreeGrafter"/>
</dbReference>
<feature type="domain" description="Maelstrom" evidence="15">
    <location>
        <begin position="148"/>
        <end position="193"/>
    </location>
</feature>
<dbReference type="GO" id="GO:0043565">
    <property type="term" value="F:sequence-specific DNA binding"/>
    <property type="evidence" value="ECO:0007669"/>
    <property type="project" value="TreeGrafter"/>
</dbReference>
<keyword evidence="4" id="KW-0217">Developmental protein</keyword>
<dbReference type="GO" id="GO:0034587">
    <property type="term" value="P:piRNA processing"/>
    <property type="evidence" value="ECO:0007669"/>
    <property type="project" value="TreeGrafter"/>
</dbReference>
<dbReference type="OrthoDB" id="24555at2759"/>
<evidence type="ECO:0000256" key="7">
    <source>
        <dbReference type="ARBA" id="ARBA00022782"/>
    </source>
</evidence>
<keyword evidence="10" id="KW-0238">DNA-binding</keyword>
<dbReference type="SMR" id="B4HC19"/>
<sequence length="219" mass="24631">MAQNKPNAFMAFVADWRAFNRFGRGLSTSEAVAKCGPIWEGMSDRERGPYKSKAKDSNVLERESKTERLNCLGVTISKMQVEKNEAIDADLQMKRNIKRIVLKATNSMKLEEEEFLFVSFNYFTKALNGDVYQPAELSGLPLLSEGGYHEKVDRTKYCTKSMVLRWGYMISLYICGDLAIPLQPRKHVPIEVKHSYTVTPGDSSLALDGTSTDSGYSGY</sequence>
<evidence type="ECO:0000256" key="10">
    <source>
        <dbReference type="ARBA" id="ARBA00023125"/>
    </source>
</evidence>
<dbReference type="GO" id="GO:0007283">
    <property type="term" value="P:spermatogenesis"/>
    <property type="evidence" value="ECO:0007669"/>
    <property type="project" value="TreeGrafter"/>
</dbReference>
<dbReference type="eggNOG" id="ENOG502QTQB">
    <property type="taxonomic scope" value="Eukaryota"/>
</dbReference>
<keyword evidence="14" id="KW-0469">Meiosis</keyword>